<name>A0A7J6SMT3_PEROL</name>
<keyword evidence="2" id="KW-0472">Membrane</keyword>
<accession>A0A7J6SMT3</accession>
<feature type="compositionally biased region" description="Polar residues" evidence="1">
    <location>
        <begin position="354"/>
        <end position="367"/>
    </location>
</feature>
<organism evidence="3 4">
    <name type="scientific">Perkinsus olseni</name>
    <name type="common">Perkinsus atlanticus</name>
    <dbReference type="NCBI Taxonomy" id="32597"/>
    <lineage>
        <taxon>Eukaryota</taxon>
        <taxon>Sar</taxon>
        <taxon>Alveolata</taxon>
        <taxon>Perkinsozoa</taxon>
        <taxon>Perkinsea</taxon>
        <taxon>Perkinsida</taxon>
        <taxon>Perkinsidae</taxon>
        <taxon>Perkinsus</taxon>
    </lineage>
</organism>
<sequence length="618" mass="68117">MTSSTSLPPSPSTLDSPHQQPAVIKITKPPILPILGRVTILFTVLSLCLCIAATWWSLGYTWIIEPNLDIVPLYECPELGQTFLSSSSAGGGSPDGPRCQVSLPLKESFMKIIDDAGFAVPEGLPIEERRGKCVIPSQGKREDAEIICYSYDNCGDACTERGTNNRCPDPSTLEEEVPFNETPLECSVYMRDEDNDNAVVIIANCIDVKDGSYCNNVYTLTPANVVTLRGLICGVVFITLFWLVAEFILRYVDIGLRREKAEGMAKMAIELPAKRKYLRAQLERRWDEQAMLQEMEEGQAARAQGFYHISGGDAQACEPPLAPTPPPAEGGFTESGTSSSLTCSITLANTNYQTPMKSGKSSNQTAHPTAVPSPVSSTPFTLSAMWTPDPTIITTTTQPPPPLGHPDVGPPLWSSRQSVLSGDVVGMTSRGHHHHPRKRYDSNAWRRRIRQWKELKAQKLTTYRNKQLSRSILLNIFFILLITVTLFLIIYFSPQQLKTQRTVLEAVVGNVSIWNVSTWLDLLIFVDVLLDVMLFLIACMIVKWPSAPLFSRHIQGVLKTAAEAEAAKNIKTAEQQHGDAGMIINNNNHGNSESCTTGDDDDDDLESAIPSEGYDEDD</sequence>
<keyword evidence="2" id="KW-1133">Transmembrane helix</keyword>
<evidence type="ECO:0000313" key="3">
    <source>
        <dbReference type="EMBL" id="KAF4734248.1"/>
    </source>
</evidence>
<proteinExistence type="predicted"/>
<comment type="caution">
    <text evidence="3">The sequence shown here is derived from an EMBL/GenBank/DDBJ whole genome shotgun (WGS) entry which is preliminary data.</text>
</comment>
<feature type="transmembrane region" description="Helical" evidence="2">
    <location>
        <begin position="228"/>
        <end position="249"/>
    </location>
</feature>
<evidence type="ECO:0000313" key="4">
    <source>
        <dbReference type="Proteomes" id="UP000574390"/>
    </source>
</evidence>
<feature type="region of interest" description="Disordered" evidence="1">
    <location>
        <begin position="354"/>
        <end position="376"/>
    </location>
</feature>
<evidence type="ECO:0000256" key="2">
    <source>
        <dbReference type="SAM" id="Phobius"/>
    </source>
</evidence>
<dbReference type="AlphaFoldDB" id="A0A7J6SMT3"/>
<feature type="compositionally biased region" description="Polar residues" evidence="1">
    <location>
        <begin position="584"/>
        <end position="597"/>
    </location>
</feature>
<gene>
    <name evidence="3" type="ORF">FOZ62_024888</name>
</gene>
<protein>
    <submittedName>
        <fullName evidence="3">Uncharacterized protein</fullName>
    </submittedName>
</protein>
<dbReference type="Proteomes" id="UP000574390">
    <property type="component" value="Unassembled WGS sequence"/>
</dbReference>
<feature type="non-terminal residue" evidence="3">
    <location>
        <position position="618"/>
    </location>
</feature>
<evidence type="ECO:0000256" key="1">
    <source>
        <dbReference type="SAM" id="MobiDB-lite"/>
    </source>
</evidence>
<keyword evidence="2" id="KW-0812">Transmembrane</keyword>
<feature type="transmembrane region" description="Helical" evidence="2">
    <location>
        <begin position="522"/>
        <end position="542"/>
    </location>
</feature>
<feature type="region of interest" description="Disordered" evidence="1">
    <location>
        <begin position="581"/>
        <end position="618"/>
    </location>
</feature>
<reference evidence="3 4" key="1">
    <citation type="submission" date="2020-04" db="EMBL/GenBank/DDBJ databases">
        <title>Perkinsus olseni comparative genomics.</title>
        <authorList>
            <person name="Bogema D.R."/>
        </authorList>
    </citation>
    <scope>NUCLEOTIDE SEQUENCE [LARGE SCALE GENOMIC DNA]</scope>
    <source>
        <strain evidence="3">ATCC PRA-205</strain>
    </source>
</reference>
<feature type="transmembrane region" description="Helical" evidence="2">
    <location>
        <begin position="34"/>
        <end position="58"/>
    </location>
</feature>
<dbReference type="EMBL" id="JABANM010013492">
    <property type="protein sequence ID" value="KAF4734248.1"/>
    <property type="molecule type" value="Genomic_DNA"/>
</dbReference>
<feature type="transmembrane region" description="Helical" evidence="2">
    <location>
        <begin position="472"/>
        <end position="492"/>
    </location>
</feature>